<dbReference type="AlphaFoldDB" id="A0A844E4L1"/>
<dbReference type="InterPro" id="IPR036593">
    <property type="entry name" value="CPE0013-like_sf"/>
</dbReference>
<dbReference type="PANTHER" id="PTHR39450:SF1">
    <property type="entry name" value="DUF1667 DOMAIN-CONTAINING PROTEIN"/>
    <property type="match status" value="1"/>
</dbReference>
<dbReference type="EMBL" id="WKRA01000018">
    <property type="protein sequence ID" value="MSD16584.1"/>
    <property type="molecule type" value="Genomic_DNA"/>
</dbReference>
<accession>A0A844E4L1</accession>
<dbReference type="RefSeq" id="WP_154314828.1">
    <property type="nucleotide sequence ID" value="NZ_WKRA01000018.1"/>
</dbReference>
<comment type="caution">
    <text evidence="1">The sequence shown here is derived from an EMBL/GenBank/DDBJ whole genome shotgun (WGS) entry which is preliminary data.</text>
</comment>
<dbReference type="Pfam" id="PF07892">
    <property type="entry name" value="DUF1667"/>
    <property type="match status" value="1"/>
</dbReference>
<sequence>MERKELICIGCPLGCNLTVEMDGGQVVSVNGNTCKRGDDYARKELTDPRRIVTSTVPVAGGNLPVVSVKTASDIPKGKIRECLCALKGVTLTAPVQIGDVIVENVADTGVDVIATKSVVER</sequence>
<gene>
    <name evidence="1" type="ORF">GKE72_11000</name>
</gene>
<evidence type="ECO:0000313" key="1">
    <source>
        <dbReference type="EMBL" id="MSD16584.1"/>
    </source>
</evidence>
<dbReference type="SUPFAM" id="SSF53706">
    <property type="entry name" value="Formate dehydrogenase/DMSO reductase, domains 1-3"/>
    <property type="match status" value="1"/>
</dbReference>
<dbReference type="Proteomes" id="UP000431304">
    <property type="component" value="Unassembled WGS sequence"/>
</dbReference>
<dbReference type="PANTHER" id="PTHR39450">
    <property type="entry name" value="MOLYBDOPTERIN OXIDOREDUCTASE, 4FE-4S CLUSTER-BINDING SUBUNIT"/>
    <property type="match status" value="1"/>
</dbReference>
<dbReference type="Gene3D" id="3.10.530.10">
    <property type="entry name" value="CPE0013-like"/>
    <property type="match status" value="1"/>
</dbReference>
<dbReference type="InterPro" id="IPR012460">
    <property type="entry name" value="DUF1667"/>
</dbReference>
<evidence type="ECO:0000313" key="2">
    <source>
        <dbReference type="Proteomes" id="UP000431304"/>
    </source>
</evidence>
<reference evidence="1 2" key="1">
    <citation type="journal article" date="2019" name="Nat. Med.">
        <title>A library of human gut bacterial isolates paired with longitudinal multiomics data enables mechanistic microbiome research.</title>
        <authorList>
            <person name="Poyet M."/>
            <person name="Groussin M."/>
            <person name="Gibbons S.M."/>
            <person name="Avila-Pacheco J."/>
            <person name="Jiang X."/>
            <person name="Kearney S.M."/>
            <person name="Perrotta A.R."/>
            <person name="Berdy B."/>
            <person name="Zhao S."/>
            <person name="Lieberman T.D."/>
            <person name="Swanson P.K."/>
            <person name="Smith M."/>
            <person name="Roesemann S."/>
            <person name="Alexander J.E."/>
            <person name="Rich S.A."/>
            <person name="Livny J."/>
            <person name="Vlamakis H."/>
            <person name="Clish C."/>
            <person name="Bullock K."/>
            <person name="Deik A."/>
            <person name="Scott J."/>
            <person name="Pierce K.A."/>
            <person name="Xavier R.J."/>
            <person name="Alm E.J."/>
        </authorList>
    </citation>
    <scope>NUCLEOTIDE SEQUENCE [LARGE SCALE GENOMIC DNA]</scope>
    <source>
        <strain evidence="1 2">BIOML-A3</strain>
    </source>
</reference>
<proteinExistence type="predicted"/>
<organism evidence="1 2">
    <name type="scientific">Eubacterium ramulus</name>
    <dbReference type="NCBI Taxonomy" id="39490"/>
    <lineage>
        <taxon>Bacteria</taxon>
        <taxon>Bacillati</taxon>
        <taxon>Bacillota</taxon>
        <taxon>Clostridia</taxon>
        <taxon>Eubacteriales</taxon>
        <taxon>Eubacteriaceae</taxon>
        <taxon>Eubacterium</taxon>
    </lineage>
</organism>
<dbReference type="SUPFAM" id="SSF160148">
    <property type="entry name" value="CPE0013-like"/>
    <property type="match status" value="1"/>
</dbReference>
<name>A0A844E4L1_EUBRA</name>
<protein>
    <submittedName>
        <fullName evidence="1">DUF1667 domain-containing protein</fullName>
    </submittedName>
</protein>